<keyword evidence="3" id="KW-1185">Reference proteome</keyword>
<proteinExistence type="predicted"/>
<dbReference type="Proteomes" id="UP001186944">
    <property type="component" value="Unassembled WGS sequence"/>
</dbReference>
<dbReference type="GO" id="GO:0005509">
    <property type="term" value="F:calcium ion binding"/>
    <property type="evidence" value="ECO:0007669"/>
    <property type="project" value="InterPro"/>
</dbReference>
<name>A0AA88XKC0_PINIB</name>
<accession>A0AA88XKC0</accession>
<evidence type="ECO:0000259" key="1">
    <source>
        <dbReference type="PROSITE" id="PS50222"/>
    </source>
</evidence>
<evidence type="ECO:0000313" key="2">
    <source>
        <dbReference type="EMBL" id="KAK3087364.1"/>
    </source>
</evidence>
<dbReference type="PANTHER" id="PTHR21093">
    <property type="entry name" value="DIVERGENT PROTEIN KINASE DOMAIN 1C-RELATED"/>
    <property type="match status" value="1"/>
</dbReference>
<dbReference type="PROSITE" id="PS50222">
    <property type="entry name" value="EF_HAND_2"/>
    <property type="match status" value="1"/>
</dbReference>
<dbReference type="Pfam" id="PF12260">
    <property type="entry name" value="PIP49_C"/>
    <property type="match status" value="1"/>
</dbReference>
<feature type="non-terminal residue" evidence="2">
    <location>
        <position position="1"/>
    </location>
</feature>
<evidence type="ECO:0000313" key="3">
    <source>
        <dbReference type="Proteomes" id="UP001186944"/>
    </source>
</evidence>
<sequence length="373" mass="43361">CTDYDRGKAAGSWCYELCVVKSFTLHGGCVEQEDSVVTFRYKGTIVRIPQSTSKRSFTKRSSYWIPDLNEPISVSEFDSQLRNLLHSKLGPIDSDEIVERIYQFADFSHDGEVSFGEANSIWKLLNNHEFFLIFLFKDNLVFPFLNGTCGGLYAYEYIGRRSLFNSENKTFLNYFFTNPYRWTLPDWEKRANIAVGLLEYGTTTSEIYNVKFLMCDLVATRFGHTEFYEPKLLTYDHIQSEYAVSEILKQKKCRYDSDCIFKRHCESTCNVSTGYCSPNLKLPSLMAICKLVREYLAFDAPEKIRDQLDSLLSQCVRISERIQLTLEESQRQYNIVRYNIVIGSIQELLWDQIENKPPNWLKPKPVKVVKPTS</sequence>
<dbReference type="InterPro" id="IPR022049">
    <property type="entry name" value="FAM69_kinase_dom"/>
</dbReference>
<reference evidence="2" key="1">
    <citation type="submission" date="2019-08" db="EMBL/GenBank/DDBJ databases">
        <title>The improved chromosome-level genome for the pearl oyster Pinctada fucata martensii using PacBio sequencing and Hi-C.</title>
        <authorList>
            <person name="Zheng Z."/>
        </authorList>
    </citation>
    <scope>NUCLEOTIDE SEQUENCE</scope>
    <source>
        <strain evidence="2">ZZ-2019</strain>
        <tissue evidence="2">Adductor muscle</tissue>
    </source>
</reference>
<gene>
    <name evidence="2" type="ORF">FSP39_005048</name>
</gene>
<dbReference type="SUPFAM" id="SSF47473">
    <property type="entry name" value="EF-hand"/>
    <property type="match status" value="1"/>
</dbReference>
<dbReference type="EMBL" id="VSWD01000011">
    <property type="protein sequence ID" value="KAK3087364.1"/>
    <property type="molecule type" value="Genomic_DNA"/>
</dbReference>
<dbReference type="InterPro" id="IPR002048">
    <property type="entry name" value="EF_hand_dom"/>
</dbReference>
<feature type="domain" description="EF-hand" evidence="1">
    <location>
        <begin position="93"/>
        <end position="128"/>
    </location>
</feature>
<dbReference type="PANTHER" id="PTHR21093:SF6">
    <property type="entry name" value="EF-HAND DOMAIN-CONTAINING PROTEIN"/>
    <property type="match status" value="1"/>
</dbReference>
<protein>
    <recommendedName>
        <fullName evidence="1">EF-hand domain-containing protein</fullName>
    </recommendedName>
</protein>
<organism evidence="2 3">
    <name type="scientific">Pinctada imbricata</name>
    <name type="common">Atlantic pearl-oyster</name>
    <name type="synonym">Pinctada martensii</name>
    <dbReference type="NCBI Taxonomy" id="66713"/>
    <lineage>
        <taxon>Eukaryota</taxon>
        <taxon>Metazoa</taxon>
        <taxon>Spiralia</taxon>
        <taxon>Lophotrochozoa</taxon>
        <taxon>Mollusca</taxon>
        <taxon>Bivalvia</taxon>
        <taxon>Autobranchia</taxon>
        <taxon>Pteriomorphia</taxon>
        <taxon>Pterioida</taxon>
        <taxon>Pterioidea</taxon>
        <taxon>Pteriidae</taxon>
        <taxon>Pinctada</taxon>
    </lineage>
</organism>
<comment type="caution">
    <text evidence="2">The sequence shown here is derived from an EMBL/GenBank/DDBJ whole genome shotgun (WGS) entry which is preliminary data.</text>
</comment>
<dbReference type="AlphaFoldDB" id="A0AA88XKC0"/>
<dbReference type="InterPro" id="IPR011992">
    <property type="entry name" value="EF-hand-dom_pair"/>
</dbReference>